<evidence type="ECO:0000313" key="2">
    <source>
        <dbReference type="EMBL" id="KAF4681450.1"/>
    </source>
</evidence>
<organism evidence="2 3">
    <name type="scientific">Perkinsus olseni</name>
    <name type="common">Perkinsus atlanticus</name>
    <dbReference type="NCBI Taxonomy" id="32597"/>
    <lineage>
        <taxon>Eukaryota</taxon>
        <taxon>Sar</taxon>
        <taxon>Alveolata</taxon>
        <taxon>Perkinsozoa</taxon>
        <taxon>Perkinsea</taxon>
        <taxon>Perkinsida</taxon>
        <taxon>Perkinsidae</taxon>
        <taxon>Perkinsus</taxon>
    </lineage>
</organism>
<proteinExistence type="predicted"/>
<feature type="compositionally biased region" description="Basic and acidic residues" evidence="1">
    <location>
        <begin position="290"/>
        <end position="317"/>
    </location>
</feature>
<gene>
    <name evidence="2" type="ORF">FOZ60_012081</name>
</gene>
<reference evidence="2 3" key="1">
    <citation type="submission" date="2020-04" db="EMBL/GenBank/DDBJ databases">
        <title>Perkinsus olseni comparative genomics.</title>
        <authorList>
            <person name="Bogema D.R."/>
        </authorList>
    </citation>
    <scope>NUCLEOTIDE SEQUENCE [LARGE SCALE GENOMIC DNA]</scope>
    <source>
        <strain evidence="2">00978-12</strain>
    </source>
</reference>
<evidence type="ECO:0000313" key="3">
    <source>
        <dbReference type="Proteomes" id="UP000541610"/>
    </source>
</evidence>
<feature type="region of interest" description="Disordered" evidence="1">
    <location>
        <begin position="200"/>
        <end position="234"/>
    </location>
</feature>
<protein>
    <submittedName>
        <fullName evidence="2">Uncharacterized protein</fullName>
    </submittedName>
</protein>
<name>A0A7J6ND96_PEROL</name>
<feature type="compositionally biased region" description="Basic and acidic residues" evidence="1">
    <location>
        <begin position="420"/>
        <end position="433"/>
    </location>
</feature>
<accession>A0A7J6ND96</accession>
<comment type="caution">
    <text evidence="2">The sequence shown here is derived from an EMBL/GenBank/DDBJ whole genome shotgun (WGS) entry which is preliminary data.</text>
</comment>
<evidence type="ECO:0000256" key="1">
    <source>
        <dbReference type="SAM" id="MobiDB-lite"/>
    </source>
</evidence>
<dbReference type="EMBL" id="JABANP010000515">
    <property type="protein sequence ID" value="KAF4681450.1"/>
    <property type="molecule type" value="Genomic_DNA"/>
</dbReference>
<feature type="compositionally biased region" description="Basic and acidic residues" evidence="1">
    <location>
        <begin position="200"/>
        <end position="209"/>
    </location>
</feature>
<dbReference type="OrthoDB" id="468303at2759"/>
<dbReference type="Proteomes" id="UP000541610">
    <property type="component" value="Unassembled WGS sequence"/>
</dbReference>
<sequence length="433" mass="49223">MFGDSLRSTGTTLATTKLRHHNPRQLRKILSVHCDVNCLNLRGVACYDDRPGLPRNLLNICLKLHLDSDILRVRAPVDKCRKVEEIRSYVEMAWPDLKKTPYHLYYTDEMDDACVLNQVSLPDALILAEKSRVPTMNIYVKTGEDEEDDVVVDDSLSRMVNQLVDFDMIPSHEAAQEFAEMLQAAGQDLDKVTDELVKSRVEKPSSEKHTSKKSLSKKSPTGKQLKPKSSVKIEREVSDETDAFDTMADLLTGLGFVDSKKAARDLLRKLVPSTDDLDKVSDHIERWAERQQREEKAYSEDDEDVAKGEERKNDKSGKPLATLLNDYGFVADEKSANELVEALEDTNQDVDKILYHFIHGPSKPVYNKPLPTPEERQAQEDAAAKRCVDKQVEKYEQKQRKAGRKMQPAEARWGWACPKHPRDPKADHIDLLC</sequence>
<feature type="region of interest" description="Disordered" evidence="1">
    <location>
        <begin position="290"/>
        <end position="319"/>
    </location>
</feature>
<feature type="region of interest" description="Disordered" evidence="1">
    <location>
        <begin position="395"/>
        <end position="433"/>
    </location>
</feature>
<dbReference type="AlphaFoldDB" id="A0A7J6ND96"/>